<dbReference type="InterPro" id="IPR053820">
    <property type="entry name" value="MSL3_chromo-like"/>
</dbReference>
<feature type="compositionally biased region" description="Basic residues" evidence="4">
    <location>
        <begin position="144"/>
        <end position="156"/>
    </location>
</feature>
<feature type="compositionally biased region" description="Low complexity" evidence="4">
    <location>
        <begin position="126"/>
        <end position="135"/>
    </location>
</feature>
<evidence type="ECO:0000259" key="5">
    <source>
        <dbReference type="PROSITE" id="PS50014"/>
    </source>
</evidence>
<name>A0ABD3PEZ2_9STRA</name>
<feature type="region of interest" description="Disordered" evidence="4">
    <location>
        <begin position="1"/>
        <end position="267"/>
    </location>
</feature>
<feature type="compositionally biased region" description="Basic and acidic residues" evidence="4">
    <location>
        <begin position="590"/>
        <end position="617"/>
    </location>
</feature>
<feature type="region of interest" description="Disordered" evidence="4">
    <location>
        <begin position="819"/>
        <end position="842"/>
    </location>
</feature>
<feature type="region of interest" description="Disordered" evidence="4">
    <location>
        <begin position="1268"/>
        <end position="1306"/>
    </location>
</feature>
<dbReference type="CDD" id="cd04369">
    <property type="entry name" value="Bromodomain"/>
    <property type="match status" value="1"/>
</dbReference>
<feature type="compositionally biased region" description="Acidic residues" evidence="4">
    <location>
        <begin position="85"/>
        <end position="97"/>
    </location>
</feature>
<feature type="compositionally biased region" description="Pro residues" evidence="4">
    <location>
        <begin position="17"/>
        <end position="28"/>
    </location>
</feature>
<dbReference type="SUPFAM" id="SSF57903">
    <property type="entry name" value="FYVE/PHD zinc finger"/>
    <property type="match status" value="1"/>
</dbReference>
<dbReference type="PANTHER" id="PTHR47162">
    <property type="entry name" value="OS02G0192300 PROTEIN"/>
    <property type="match status" value="1"/>
</dbReference>
<feature type="compositionally biased region" description="Polar residues" evidence="4">
    <location>
        <begin position="1341"/>
        <end position="1363"/>
    </location>
</feature>
<dbReference type="Proteomes" id="UP001516023">
    <property type="component" value="Unassembled WGS sequence"/>
</dbReference>
<feature type="region of interest" description="Disordered" evidence="4">
    <location>
        <begin position="590"/>
        <end position="651"/>
    </location>
</feature>
<evidence type="ECO:0000313" key="6">
    <source>
        <dbReference type="EMBL" id="KAL3784980.1"/>
    </source>
</evidence>
<evidence type="ECO:0000256" key="1">
    <source>
        <dbReference type="ARBA" id="ARBA00023117"/>
    </source>
</evidence>
<feature type="compositionally biased region" description="Polar residues" evidence="4">
    <location>
        <begin position="63"/>
        <end position="72"/>
    </location>
</feature>
<keyword evidence="7" id="KW-1185">Reference proteome</keyword>
<dbReference type="EMBL" id="JABMIG020000225">
    <property type="protein sequence ID" value="KAL3784980.1"/>
    <property type="molecule type" value="Genomic_DNA"/>
</dbReference>
<keyword evidence="3" id="KW-0175">Coiled coil</keyword>
<feature type="coiled-coil region" evidence="3">
    <location>
        <begin position="651"/>
        <end position="678"/>
    </location>
</feature>
<feature type="compositionally biased region" description="Acidic residues" evidence="4">
    <location>
        <begin position="1"/>
        <end position="11"/>
    </location>
</feature>
<dbReference type="PROSITE" id="PS51542">
    <property type="entry name" value="FYRN"/>
    <property type="match status" value="1"/>
</dbReference>
<feature type="compositionally biased region" description="Polar residues" evidence="4">
    <location>
        <begin position="1899"/>
        <end position="1908"/>
    </location>
</feature>
<dbReference type="InterPro" id="IPR036427">
    <property type="entry name" value="Bromodomain-like_sf"/>
</dbReference>
<dbReference type="PROSITE" id="PS50014">
    <property type="entry name" value="BROMODOMAIN_2"/>
    <property type="match status" value="1"/>
</dbReference>
<comment type="caution">
    <text evidence="6">The sequence shown here is derived from an EMBL/GenBank/DDBJ whole genome shotgun (WGS) entry which is preliminary data.</text>
</comment>
<dbReference type="SUPFAM" id="SSF54160">
    <property type="entry name" value="Chromo domain-like"/>
    <property type="match status" value="1"/>
</dbReference>
<dbReference type="Pfam" id="PF00439">
    <property type="entry name" value="Bromodomain"/>
    <property type="match status" value="1"/>
</dbReference>
<dbReference type="Gene3D" id="1.20.920.10">
    <property type="entry name" value="Bromodomain-like"/>
    <property type="match status" value="1"/>
</dbReference>
<evidence type="ECO:0000256" key="2">
    <source>
        <dbReference type="PROSITE-ProRule" id="PRU00035"/>
    </source>
</evidence>
<dbReference type="InterPro" id="IPR013083">
    <property type="entry name" value="Znf_RING/FYVE/PHD"/>
</dbReference>
<dbReference type="InterPro" id="IPR003888">
    <property type="entry name" value="FYrich_N"/>
</dbReference>
<keyword evidence="1 2" id="KW-0103">Bromodomain</keyword>
<reference evidence="6 7" key="1">
    <citation type="journal article" date="2020" name="G3 (Bethesda)">
        <title>Improved Reference Genome for Cyclotella cryptica CCMP332, a Model for Cell Wall Morphogenesis, Salinity Adaptation, and Lipid Production in Diatoms (Bacillariophyta).</title>
        <authorList>
            <person name="Roberts W.R."/>
            <person name="Downey K.M."/>
            <person name="Ruck E.C."/>
            <person name="Traller J.C."/>
            <person name="Alverson A.J."/>
        </authorList>
    </citation>
    <scope>NUCLEOTIDE SEQUENCE [LARGE SCALE GENOMIC DNA]</scope>
    <source>
        <strain evidence="6 7">CCMP332</strain>
    </source>
</reference>
<feature type="region of interest" description="Disordered" evidence="4">
    <location>
        <begin position="1842"/>
        <end position="1930"/>
    </location>
</feature>
<feature type="compositionally biased region" description="Low complexity" evidence="4">
    <location>
        <begin position="215"/>
        <end position="225"/>
    </location>
</feature>
<dbReference type="InterPro" id="IPR001487">
    <property type="entry name" value="Bromodomain"/>
</dbReference>
<protein>
    <recommendedName>
        <fullName evidence="5">Bromo domain-containing protein</fullName>
    </recommendedName>
</protein>
<evidence type="ECO:0000313" key="7">
    <source>
        <dbReference type="Proteomes" id="UP001516023"/>
    </source>
</evidence>
<dbReference type="InterPro" id="IPR011011">
    <property type="entry name" value="Znf_FYVE_PHD"/>
</dbReference>
<dbReference type="Gene3D" id="3.30.40.10">
    <property type="entry name" value="Zinc/RING finger domain, C3HC4 (zinc finger)"/>
    <property type="match status" value="1"/>
</dbReference>
<dbReference type="PANTHER" id="PTHR47162:SF10">
    <property type="entry name" value="METHYL-CPG-BINDING DOMAIN-CONTAINING PROTEIN 9 ISOFORM X1"/>
    <property type="match status" value="1"/>
</dbReference>
<gene>
    <name evidence="6" type="ORF">HJC23_011181</name>
</gene>
<sequence>MSYYSSDDDSDASSYEEPPPAFHSPPPHGFGSAHGDFNAGPHDEDASSDEASSSDREQRDGLVTTSFHSNPTPALRGKTLRAAPDSDEDDDESDEESEHVPAVAQEVVGPNLAVPPRGKELRIAKKLLASSQQSSSDDEPLVTKKSKAKPKPKPAKKAPAQTSKKKTATSKKAASPRKPPTKRKGPPIRAPSDSEDSDEDAVAAVVVDSDDDVEAVAVAEPVSSSNKRFKTKDGKAKPVKGGKSKGGSKSSSSSPHHHHAATPTIVAVPEVAPEQLQAATEARDKLRSSVSALPHALNETYIVRSFGRIPSECSAAASAGVDLDSPLETLFSSPHAIYPVGFSCDRLEFSPIHGRVIKIRCDILDGGVLRRNREDLKKKLSAKEKRGGVHEPMLIDENDNLGDGPIFRVMWGEGIEEDDGAGVSFPFDPTGGQHADNNTAISRGVGARLNAAETPMVGMRVSVRFDDSKLYEGNITKVASNAKKSTASKSVFSISILYDDGVMEHTTYPDPDIYLYPPGCPPIQQDSGWVTELHGKPVCSVLANTPLEAWGKTLLSLGLIDEIIYEEALKTAQKSREEGLLEARERIEAANKKRRDERAKEKSRQSARHSIDSRIDDDGANADSQGTGDSDKGGDGPMDAGDQAEAPSAREVQLREKLKELKKELADAKKTSRSMSVDLARARISTISPFAANPFLCGADATSQEMSLMAAAVKMSKSKMGNTGNKRKVVTPATMMDRSDTFFTQEIERFIEGLPGSEFAPLYVFHANRTAAAISNQQWINEMKVRHQNALQKKLEKERKAEEEAEAKASIEREKLMKRKAKEEEVANRKRQKEEEEELKRRERVEKRLTQLTLQMDERLVKESYFLRERGVMAYVKALNKEFFRRRKIADAVVAHKMDQLLPSSSETPSTAFPIYSKMLPPLSDRLYDEAVVRLWDFLNCFRDAFVVDNSSASLPTLDALQDAIDGLKKGNADDKEHAAAIELIEGIAISLCRAISPGLTKYLAASTYQTEANKGSTEESACFPVTKWTWREVARMSFIAELLTDLGYSKNDSANIVKGYRSGGHPNSKEAKRWKKIEDSPVVMLYQQLNSYDESVQYRRRIVTARLSTPCNPSCLPNDWRFFLHNIRSRTSNSVSYIKENVEKSLLALKNNPQGTSHDVAQTCISELERCLSILNQTPSGHSADPDLIKAKEIALGVLDSTKGTFAATQQLKTGIRSQSKEPPQKMGLLKNYQLSREQYRSLELAKEDYMVAALKLKEELEAKNRDDGAILSDEEDDEYDGDAPGEKSNNNNELDNQRSEAADAEAIASTELGATAQAPSDVTSLSNSVKATVPATLDTEASVSSAKARTAGASGTTTPERYTTEVPPETELEEKDGLISKDVPSSAKESSCAALHLPSGQVEGSLVAVHEMCDDKKITDKSQPDPIEEPCYKQDSGATCAVDGASIILPDNIEPCGTTSDYEFCADVPTAPDLIRRCLAVVRTLCSSTSAEPFIYPVDPQLYPGYYESVTSPMSLYDVGNYLHSAAQNLSSSFSVADVEHVVAECGRKIRKIFHNSLAYNMGNKEHLTMNSAEEMLRLFERLFFDWVLAPSRPALRDLDDDKCIDHHVSDMTSMVILCDGCEGKYNMSRLKPPLVNVPSGEWYCPRCVSGRCWVTVDPRIGRLVKTSSFSGIVESCKFVMSEKNEHSIIYCIRADAPASKEFWGLKDVDEAIVGDPVAPISCLTAVAECSGYSFGRDAGILGNSLPLSINPFVADNAAQSALSSTVFQDTVLSCISLMNNPEDLNALEWVKLLLTLMAKCSSSDTIQELSTNLENKEASILASAITTFWRARGAKNIIPDNSSDDESVTSQEELPYMESQSEQVIESKSSIGTGDSRLSSVNAADSKHSSGEQLHLQVSNESSSDGKLPDEDAEKAEGQNLTTSLEDDLRRRNRESVLFAKTMRQKKREEALVAFYVLNSLKSTAASFEEDSLSSLVSSVLSNQEKGLDLASVRCREPCHFCHLSDAAICSPLCRVPSDAEWKEMFPHAVHERTSYMIAEVPLRSWGNISNADEIHDVKHVTPASKLWLVRVRVGGELVSSKAKTLDYPSKSLDQPMQQFLPRNVEGFQSEVKFRIESNLSVVSGSLTAHEVCAIAAHRMRKEHFLKERREHCKLTLARDAAMSCGKSIPIGQDKWGRTYWVLKAEPKSLFICEHSDSSSQFDNSTSKTWHRFSTPEAIASVIVCLGKDSPSESLKEAYPEAYNMVKDRTWSTLLMRRRLSASLGIKICEEDSSLPPTEEDHKFGAPFVEDEDVLVESKNGRFLWDAVIVDVSRDPQNSEVNGYLVHFKNWSSRFDSWVTPDRVVEPSKNNLLVQTEALQEFDAKKLKAPADLEVMLAMRSFRQKNGKKANYLVAANIYGCSSPPPGASYDERFLAFLKGAMLLIEAALPFGAIEYWPTHAALLWRNFVKNARGPESLLKCVLLLEDAISPDFLRPQSAQLVAALPRQWRAMGEASLSGVALRVAVLDHSLNYSDT</sequence>
<dbReference type="SUPFAM" id="SSF47370">
    <property type="entry name" value="Bromodomain"/>
    <property type="match status" value="1"/>
</dbReference>
<dbReference type="SMART" id="SM00297">
    <property type="entry name" value="BROMO"/>
    <property type="match status" value="1"/>
</dbReference>
<accession>A0ABD3PEZ2</accession>
<proteinExistence type="predicted"/>
<evidence type="ECO:0000256" key="4">
    <source>
        <dbReference type="SAM" id="MobiDB-lite"/>
    </source>
</evidence>
<dbReference type="InterPro" id="IPR016197">
    <property type="entry name" value="Chromo-like_dom_sf"/>
</dbReference>
<dbReference type="Gene3D" id="2.30.30.140">
    <property type="match status" value="1"/>
</dbReference>
<feature type="compositionally biased region" description="Acidic residues" evidence="4">
    <location>
        <begin position="1274"/>
        <end position="1285"/>
    </location>
</feature>
<feature type="compositionally biased region" description="Polar residues" evidence="4">
    <location>
        <begin position="1851"/>
        <end position="1886"/>
    </location>
</feature>
<organism evidence="6 7">
    <name type="scientific">Cyclotella cryptica</name>
    <dbReference type="NCBI Taxonomy" id="29204"/>
    <lineage>
        <taxon>Eukaryota</taxon>
        <taxon>Sar</taxon>
        <taxon>Stramenopiles</taxon>
        <taxon>Ochrophyta</taxon>
        <taxon>Bacillariophyta</taxon>
        <taxon>Coscinodiscophyceae</taxon>
        <taxon>Thalassiosirophycidae</taxon>
        <taxon>Stephanodiscales</taxon>
        <taxon>Stephanodiscaceae</taxon>
        <taxon>Cyclotella</taxon>
    </lineage>
</organism>
<feature type="region of interest" description="Disordered" evidence="4">
    <location>
        <begin position="1340"/>
        <end position="1385"/>
    </location>
</feature>
<dbReference type="Pfam" id="PF22732">
    <property type="entry name" value="MSL3_chromo-like"/>
    <property type="match status" value="1"/>
</dbReference>
<evidence type="ECO:0000256" key="3">
    <source>
        <dbReference type="SAM" id="Coils"/>
    </source>
</evidence>
<feature type="domain" description="Bromo" evidence="5">
    <location>
        <begin position="1488"/>
        <end position="1570"/>
    </location>
</feature>